<dbReference type="SMART" id="SM00181">
    <property type="entry name" value="EGF"/>
    <property type="match status" value="2"/>
</dbReference>
<feature type="compositionally biased region" description="Basic and acidic residues" evidence="4">
    <location>
        <begin position="451"/>
        <end position="461"/>
    </location>
</feature>
<sequence length="495" mass="54355">CQNVPEEPGQTVGQQIKSEEQEHVSGNCRPADVMRARKTCEAVLKAPIWANCASHVVLRPFLLGCTINLSLECPTHSIYTNCLPSCSPSCWDLNGQCTGARVPSTCTEGCICQPGYVLKEDKCVPRSQCSCKDDQGSLIPAGKTWISSGCTQSCTCVGGTIQCQAFRCPSGSHCQLSSNGNSNCAPNHLVPCLVFGDPHYRTFDGLSYRFQGRMTYILIKTVDELPSGLERLLVEGRNKLNPPVSPVFLHEVITTVYGYKVQLQAGLGLVVNNQRMAIPYRPNEHLQVTLQSQRLFLVTDFELAVSFDGRSSLGDSFVNEDCSQRCTCTSLGILLCEPHRCSTGETCTLGNLTRGCFRESPCLQNPCKNDGRCQEQGDSFNCKCELGYGGHLCTEPWDVLPVRKPEASNFGAILLGMLLPMTVIVLAATRGCIHRMKRRRKMEKVQSQNRARLEDTGEEHPTAQNLEGQVECAPDMGFLPSLHVVPEHAFRVAQS</sequence>
<dbReference type="InterPro" id="IPR001846">
    <property type="entry name" value="VWF_type-D"/>
</dbReference>
<gene>
    <name evidence="9" type="primary">LOC103608864</name>
</gene>
<dbReference type="SMART" id="SM00215">
    <property type="entry name" value="VWC_out"/>
    <property type="match status" value="2"/>
</dbReference>
<evidence type="ECO:0000259" key="6">
    <source>
        <dbReference type="PROSITE" id="PS50026"/>
    </source>
</evidence>
<keyword evidence="3" id="KW-0245">EGF-like domain</keyword>
<protein>
    <submittedName>
        <fullName evidence="9">Zonadhesin-like</fullName>
    </submittedName>
</protein>
<evidence type="ECO:0000256" key="4">
    <source>
        <dbReference type="SAM" id="MobiDB-lite"/>
    </source>
</evidence>
<evidence type="ECO:0000313" key="8">
    <source>
        <dbReference type="Proteomes" id="UP000694923"/>
    </source>
</evidence>
<dbReference type="PANTHER" id="PTHR11339">
    <property type="entry name" value="EXTRACELLULAR MATRIX GLYCOPROTEIN RELATED"/>
    <property type="match status" value="1"/>
</dbReference>
<dbReference type="PROSITE" id="PS51233">
    <property type="entry name" value="VWFD"/>
    <property type="match status" value="1"/>
</dbReference>
<dbReference type="Pfam" id="PF01826">
    <property type="entry name" value="TIL"/>
    <property type="match status" value="1"/>
</dbReference>
<evidence type="ECO:0000256" key="3">
    <source>
        <dbReference type="PROSITE-ProRule" id="PRU00076"/>
    </source>
</evidence>
<accession>A0ABM0SF45</accession>
<dbReference type="CDD" id="cd00054">
    <property type="entry name" value="EGF_CA"/>
    <property type="match status" value="1"/>
</dbReference>
<reference evidence="9" key="1">
    <citation type="submission" date="2025-08" db="UniProtKB">
        <authorList>
            <consortium name="RefSeq"/>
        </authorList>
    </citation>
    <scope>IDENTIFICATION</scope>
</reference>
<keyword evidence="5" id="KW-0472">Membrane</keyword>
<feature type="region of interest" description="Disordered" evidence="4">
    <location>
        <begin position="439"/>
        <end position="464"/>
    </location>
</feature>
<dbReference type="PROSITE" id="PS01186">
    <property type="entry name" value="EGF_2"/>
    <property type="match status" value="1"/>
</dbReference>
<evidence type="ECO:0000256" key="5">
    <source>
        <dbReference type="SAM" id="Phobius"/>
    </source>
</evidence>
<keyword evidence="1 3" id="KW-1015">Disulfide bond</keyword>
<dbReference type="Pfam" id="PF00094">
    <property type="entry name" value="VWD"/>
    <property type="match status" value="1"/>
</dbReference>
<dbReference type="Proteomes" id="UP000694923">
    <property type="component" value="Unplaced"/>
</dbReference>
<name>A0ABM0SF45_GALVR</name>
<keyword evidence="5" id="KW-0812">Transmembrane</keyword>
<dbReference type="Gene3D" id="2.10.25.10">
    <property type="entry name" value="Laminin"/>
    <property type="match status" value="2"/>
</dbReference>
<proteinExistence type="predicted"/>
<evidence type="ECO:0000256" key="1">
    <source>
        <dbReference type="ARBA" id="ARBA00023157"/>
    </source>
</evidence>
<dbReference type="PROSITE" id="PS50026">
    <property type="entry name" value="EGF_3"/>
    <property type="match status" value="1"/>
</dbReference>
<dbReference type="SMART" id="SM00216">
    <property type="entry name" value="VWD"/>
    <property type="match status" value="1"/>
</dbReference>
<dbReference type="InterPro" id="IPR002919">
    <property type="entry name" value="TIL_dom"/>
</dbReference>
<feature type="domain" description="EGF-like" evidence="6">
    <location>
        <begin position="358"/>
        <end position="394"/>
    </location>
</feature>
<organism evidence="8 9">
    <name type="scientific">Galeopterus variegatus</name>
    <name type="common">Malayan flying lemur</name>
    <name type="synonym">Cynocephalus variegatus</name>
    <dbReference type="NCBI Taxonomy" id="482537"/>
    <lineage>
        <taxon>Eukaryota</taxon>
        <taxon>Metazoa</taxon>
        <taxon>Chordata</taxon>
        <taxon>Craniata</taxon>
        <taxon>Vertebrata</taxon>
        <taxon>Euteleostomi</taxon>
        <taxon>Mammalia</taxon>
        <taxon>Eutheria</taxon>
        <taxon>Euarchontoglires</taxon>
        <taxon>Dermoptera</taxon>
        <taxon>Cynocephalidae</taxon>
        <taxon>Galeopterus</taxon>
    </lineage>
</organism>
<dbReference type="PROSITE" id="PS00022">
    <property type="entry name" value="EGF_1"/>
    <property type="match status" value="1"/>
</dbReference>
<feature type="transmembrane region" description="Helical" evidence="5">
    <location>
        <begin position="410"/>
        <end position="433"/>
    </location>
</feature>
<dbReference type="InterPro" id="IPR036084">
    <property type="entry name" value="Ser_inhib-like_sf"/>
</dbReference>
<keyword evidence="5" id="KW-1133">Transmembrane helix</keyword>
<dbReference type="Pfam" id="PF12714">
    <property type="entry name" value="TILa"/>
    <property type="match status" value="1"/>
</dbReference>
<dbReference type="CDD" id="cd19941">
    <property type="entry name" value="TIL"/>
    <property type="match status" value="1"/>
</dbReference>
<comment type="caution">
    <text evidence="3">Lacks conserved residue(s) required for the propagation of feature annotation.</text>
</comment>
<dbReference type="SUPFAM" id="SSF57603">
    <property type="entry name" value="FnI-like domain"/>
    <property type="match status" value="1"/>
</dbReference>
<dbReference type="GeneID" id="103608864"/>
<dbReference type="SUPFAM" id="SSF57196">
    <property type="entry name" value="EGF/Laminin"/>
    <property type="match status" value="1"/>
</dbReference>
<dbReference type="InterPro" id="IPR050780">
    <property type="entry name" value="Mucin_vWF_Thrombospondin_sf"/>
</dbReference>
<evidence type="ECO:0000313" key="9">
    <source>
        <dbReference type="RefSeq" id="XP_008591486.1"/>
    </source>
</evidence>
<dbReference type="RefSeq" id="XP_008591486.1">
    <property type="nucleotide sequence ID" value="XM_008593264.1"/>
</dbReference>
<feature type="non-terminal residue" evidence="9">
    <location>
        <position position="1"/>
    </location>
</feature>
<feature type="disulfide bond" evidence="3">
    <location>
        <begin position="384"/>
        <end position="393"/>
    </location>
</feature>
<dbReference type="SUPFAM" id="SSF57567">
    <property type="entry name" value="Serine protease inhibitors"/>
    <property type="match status" value="1"/>
</dbReference>
<dbReference type="InterPro" id="IPR000742">
    <property type="entry name" value="EGF"/>
</dbReference>
<evidence type="ECO:0000259" key="7">
    <source>
        <dbReference type="PROSITE" id="PS51233"/>
    </source>
</evidence>
<keyword evidence="8" id="KW-1185">Reference proteome</keyword>
<feature type="domain" description="VWFD" evidence="7">
    <location>
        <begin position="190"/>
        <end position="368"/>
    </location>
</feature>
<dbReference type="InterPro" id="IPR001007">
    <property type="entry name" value="VWF_dom"/>
</dbReference>
<dbReference type="Pfam" id="PF00008">
    <property type="entry name" value="EGF"/>
    <property type="match status" value="1"/>
</dbReference>
<evidence type="ECO:0000256" key="2">
    <source>
        <dbReference type="ARBA" id="ARBA00023180"/>
    </source>
</evidence>
<dbReference type="InterPro" id="IPR025615">
    <property type="entry name" value="TILa_dom"/>
</dbReference>
<keyword evidence="2" id="KW-0325">Glycoprotein</keyword>